<evidence type="ECO:0000256" key="8">
    <source>
        <dbReference type="SAM" id="MobiDB-lite"/>
    </source>
</evidence>
<evidence type="ECO:0000256" key="5">
    <source>
        <dbReference type="ARBA" id="ARBA00022692"/>
    </source>
</evidence>
<dbReference type="PANTHER" id="PTHR42929:SF5">
    <property type="entry name" value="ABC TRANSPORTER PERMEASE PROTEIN"/>
    <property type="match status" value="1"/>
</dbReference>
<dbReference type="CDD" id="cd06261">
    <property type="entry name" value="TM_PBP2"/>
    <property type="match status" value="1"/>
</dbReference>
<evidence type="ECO:0000256" key="4">
    <source>
        <dbReference type="ARBA" id="ARBA00022475"/>
    </source>
</evidence>
<dbReference type="RefSeq" id="WP_155356921.1">
    <property type="nucleotide sequence ID" value="NZ_BAAAHL010000068.1"/>
</dbReference>
<dbReference type="GO" id="GO:0005886">
    <property type="term" value="C:plasma membrane"/>
    <property type="evidence" value="ECO:0007669"/>
    <property type="project" value="UniProtKB-SubCell"/>
</dbReference>
<name>A0A5M3WZU1_9ACTN</name>
<dbReference type="Proteomes" id="UP000331127">
    <property type="component" value="Unassembled WGS sequence"/>
</dbReference>
<feature type="transmembrane region" description="Helical" evidence="9">
    <location>
        <begin position="112"/>
        <end position="136"/>
    </location>
</feature>
<dbReference type="OrthoDB" id="9808619at2"/>
<feature type="transmembrane region" description="Helical" evidence="9">
    <location>
        <begin position="82"/>
        <end position="105"/>
    </location>
</feature>
<evidence type="ECO:0000313" key="11">
    <source>
        <dbReference type="EMBL" id="GES11568.1"/>
    </source>
</evidence>
<evidence type="ECO:0000256" key="1">
    <source>
        <dbReference type="ARBA" id="ARBA00004651"/>
    </source>
</evidence>
<dbReference type="PROSITE" id="PS50928">
    <property type="entry name" value="ABC_TM1"/>
    <property type="match status" value="1"/>
</dbReference>
<dbReference type="InterPro" id="IPR035906">
    <property type="entry name" value="MetI-like_sf"/>
</dbReference>
<feature type="region of interest" description="Disordered" evidence="8">
    <location>
        <begin position="1"/>
        <end position="22"/>
    </location>
</feature>
<evidence type="ECO:0000259" key="10">
    <source>
        <dbReference type="PROSITE" id="PS50928"/>
    </source>
</evidence>
<feature type="transmembrane region" description="Helical" evidence="9">
    <location>
        <begin position="219"/>
        <end position="241"/>
    </location>
</feature>
<proteinExistence type="inferred from homology"/>
<evidence type="ECO:0000256" key="2">
    <source>
        <dbReference type="ARBA" id="ARBA00007069"/>
    </source>
</evidence>
<comment type="similarity">
    <text evidence="2">Belongs to the binding-protein-dependent transport system permease family. CysTW subfamily.</text>
</comment>
<keyword evidence="4" id="KW-1003">Cell membrane</keyword>
<reference evidence="11 12" key="1">
    <citation type="submission" date="2019-10" db="EMBL/GenBank/DDBJ databases">
        <title>Whole genome shotgun sequence of Acrocarpospora macrocephala NBRC 16266.</title>
        <authorList>
            <person name="Ichikawa N."/>
            <person name="Kimura A."/>
            <person name="Kitahashi Y."/>
            <person name="Komaki H."/>
            <person name="Oguchi A."/>
        </authorList>
    </citation>
    <scope>NUCLEOTIDE SEQUENCE [LARGE SCALE GENOMIC DNA]</scope>
    <source>
        <strain evidence="11 12">NBRC 16266</strain>
    </source>
</reference>
<evidence type="ECO:0000313" key="12">
    <source>
        <dbReference type="Proteomes" id="UP000331127"/>
    </source>
</evidence>
<keyword evidence="3" id="KW-0813">Transport</keyword>
<comment type="subcellular location">
    <subcellularLocation>
        <location evidence="1">Cell membrane</location>
        <topology evidence="1">Multi-pass membrane protein</topology>
    </subcellularLocation>
</comment>
<dbReference type="PANTHER" id="PTHR42929">
    <property type="entry name" value="INNER MEMBRANE ABC TRANSPORTER PERMEASE PROTEIN YDCU-RELATED-RELATED"/>
    <property type="match status" value="1"/>
</dbReference>
<gene>
    <name evidence="11" type="ORF">Amac_051650</name>
</gene>
<feature type="transmembrane region" description="Helical" evidence="9">
    <location>
        <begin position="31"/>
        <end position="53"/>
    </location>
</feature>
<feature type="transmembrane region" description="Helical" evidence="9">
    <location>
        <begin position="265"/>
        <end position="284"/>
    </location>
</feature>
<keyword evidence="12" id="KW-1185">Reference proteome</keyword>
<feature type="domain" description="ABC transmembrane type-1" evidence="10">
    <location>
        <begin position="78"/>
        <end position="284"/>
    </location>
</feature>
<keyword evidence="7 9" id="KW-0472">Membrane</keyword>
<dbReference type="Gene3D" id="1.10.3720.10">
    <property type="entry name" value="MetI-like"/>
    <property type="match status" value="1"/>
</dbReference>
<keyword evidence="6 9" id="KW-1133">Transmembrane helix</keyword>
<dbReference type="EMBL" id="BLAE01000030">
    <property type="protein sequence ID" value="GES11568.1"/>
    <property type="molecule type" value="Genomic_DNA"/>
</dbReference>
<evidence type="ECO:0000256" key="9">
    <source>
        <dbReference type="SAM" id="Phobius"/>
    </source>
</evidence>
<evidence type="ECO:0000256" key="6">
    <source>
        <dbReference type="ARBA" id="ARBA00022989"/>
    </source>
</evidence>
<sequence>MSTTTGELAPPERAAPADRHEPGRNRAEARWLLWPPLAFFVVALGVPLAALVIRALDNETGDNSFAAALTMPVFLDSLARTVVMALVVTALTVLLGTVYATAVAVSPGWLKFLLVAALLLSLWTSIMVRTFGWMLLELPRGAIFWLGDLLGLMDEPLGVYQTALAMYPAMVAVMLPFAVLPIASALAAIDREQLNAAAVFGSGPLLTFRAVIRPAITPAMISGGVLVFVMALGFYVTPLLLGGPTNMTVSGIISGQLRTAGRPDLGAAMSILLVGGTIAIYLVADRLFKVSEKWG</sequence>
<dbReference type="SUPFAM" id="SSF161098">
    <property type="entry name" value="MetI-like"/>
    <property type="match status" value="1"/>
</dbReference>
<dbReference type="InterPro" id="IPR000515">
    <property type="entry name" value="MetI-like"/>
</dbReference>
<accession>A0A5M3WZU1</accession>
<comment type="caution">
    <text evidence="11">The sequence shown here is derived from an EMBL/GenBank/DDBJ whole genome shotgun (WGS) entry which is preliminary data.</text>
</comment>
<feature type="transmembrane region" description="Helical" evidence="9">
    <location>
        <begin position="167"/>
        <end position="188"/>
    </location>
</feature>
<protein>
    <submittedName>
        <fullName evidence="11">ABC transporter permease</fullName>
    </submittedName>
</protein>
<organism evidence="11 12">
    <name type="scientific">Acrocarpospora macrocephala</name>
    <dbReference type="NCBI Taxonomy" id="150177"/>
    <lineage>
        <taxon>Bacteria</taxon>
        <taxon>Bacillati</taxon>
        <taxon>Actinomycetota</taxon>
        <taxon>Actinomycetes</taxon>
        <taxon>Streptosporangiales</taxon>
        <taxon>Streptosporangiaceae</taxon>
        <taxon>Acrocarpospora</taxon>
    </lineage>
</organism>
<evidence type="ECO:0000256" key="7">
    <source>
        <dbReference type="ARBA" id="ARBA00023136"/>
    </source>
</evidence>
<evidence type="ECO:0000256" key="3">
    <source>
        <dbReference type="ARBA" id="ARBA00022448"/>
    </source>
</evidence>
<dbReference type="GO" id="GO:0055085">
    <property type="term" value="P:transmembrane transport"/>
    <property type="evidence" value="ECO:0007669"/>
    <property type="project" value="InterPro"/>
</dbReference>
<dbReference type="AlphaFoldDB" id="A0A5M3WZU1"/>
<keyword evidence="5 9" id="KW-0812">Transmembrane</keyword>